<dbReference type="SUPFAM" id="SSF54373">
    <property type="entry name" value="FAD-linked reductases, C-terminal domain"/>
    <property type="match status" value="1"/>
</dbReference>
<keyword evidence="4 6" id="KW-0274">FAD</keyword>
<dbReference type="GO" id="GO:0019478">
    <property type="term" value="P:D-amino acid catabolic process"/>
    <property type="evidence" value="ECO:0007669"/>
    <property type="project" value="TreeGrafter"/>
</dbReference>
<dbReference type="PROSITE" id="PS00677">
    <property type="entry name" value="DAO"/>
    <property type="match status" value="1"/>
</dbReference>
<dbReference type="Proteomes" id="UP001175353">
    <property type="component" value="Unassembled WGS sequence"/>
</dbReference>
<dbReference type="Pfam" id="PF01266">
    <property type="entry name" value="DAO"/>
    <property type="match status" value="1"/>
</dbReference>
<evidence type="ECO:0000313" key="9">
    <source>
        <dbReference type="EMBL" id="KAK0976452.1"/>
    </source>
</evidence>
<accession>A0AAN6KDD2</accession>
<protein>
    <recommendedName>
        <fullName evidence="8">FAD dependent oxidoreductase domain-containing protein</fullName>
    </recommendedName>
</protein>
<keyword evidence="7" id="KW-0732">Signal</keyword>
<dbReference type="SUPFAM" id="SSF51971">
    <property type="entry name" value="Nucleotide-binding domain"/>
    <property type="match status" value="1"/>
</dbReference>
<dbReference type="InterPro" id="IPR006181">
    <property type="entry name" value="D-amino_acid_oxidase_CS"/>
</dbReference>
<keyword evidence="10" id="KW-1185">Reference proteome</keyword>
<dbReference type="InterPro" id="IPR006076">
    <property type="entry name" value="FAD-dep_OxRdtase"/>
</dbReference>
<evidence type="ECO:0000256" key="6">
    <source>
        <dbReference type="PIRSR" id="PIRSR000189-1"/>
    </source>
</evidence>
<dbReference type="GO" id="GO:0003884">
    <property type="term" value="F:D-amino-acid oxidase activity"/>
    <property type="evidence" value="ECO:0007669"/>
    <property type="project" value="InterPro"/>
</dbReference>
<feature type="chain" id="PRO_5042933226" description="FAD dependent oxidoreductase domain-containing protein" evidence="7">
    <location>
        <begin position="22"/>
        <end position="386"/>
    </location>
</feature>
<feature type="binding site" evidence="6">
    <location>
        <position position="329"/>
    </location>
    <ligand>
        <name>D-dopa</name>
        <dbReference type="ChEBI" id="CHEBI:149689"/>
    </ligand>
</feature>
<comment type="similarity">
    <text evidence="2">Belongs to the DAMOX/DASOX family.</text>
</comment>
<gene>
    <name evidence="9" type="ORF">LTR91_013684</name>
</gene>
<evidence type="ECO:0000256" key="2">
    <source>
        <dbReference type="ARBA" id="ARBA00006730"/>
    </source>
</evidence>
<evidence type="ECO:0000256" key="7">
    <source>
        <dbReference type="SAM" id="SignalP"/>
    </source>
</evidence>
<feature type="binding site" evidence="6">
    <location>
        <position position="206"/>
    </location>
    <ligand>
        <name>FAD</name>
        <dbReference type="ChEBI" id="CHEBI:57692"/>
    </ligand>
</feature>
<feature type="binding site" evidence="6">
    <location>
        <position position="226"/>
    </location>
    <ligand>
        <name>FAD</name>
        <dbReference type="ChEBI" id="CHEBI:57692"/>
    </ligand>
</feature>
<evidence type="ECO:0000313" key="10">
    <source>
        <dbReference type="Proteomes" id="UP001175353"/>
    </source>
</evidence>
<dbReference type="PANTHER" id="PTHR11530">
    <property type="entry name" value="D-AMINO ACID OXIDASE"/>
    <property type="match status" value="1"/>
</dbReference>
<evidence type="ECO:0000256" key="5">
    <source>
        <dbReference type="ARBA" id="ARBA00023002"/>
    </source>
</evidence>
<evidence type="ECO:0000259" key="8">
    <source>
        <dbReference type="Pfam" id="PF01266"/>
    </source>
</evidence>
<organism evidence="9 10">
    <name type="scientific">Friedmanniomyces endolithicus</name>
    <dbReference type="NCBI Taxonomy" id="329885"/>
    <lineage>
        <taxon>Eukaryota</taxon>
        <taxon>Fungi</taxon>
        <taxon>Dikarya</taxon>
        <taxon>Ascomycota</taxon>
        <taxon>Pezizomycotina</taxon>
        <taxon>Dothideomycetes</taxon>
        <taxon>Dothideomycetidae</taxon>
        <taxon>Mycosphaerellales</taxon>
        <taxon>Teratosphaeriaceae</taxon>
        <taxon>Friedmanniomyces</taxon>
    </lineage>
</organism>
<dbReference type="InterPro" id="IPR023209">
    <property type="entry name" value="DAO"/>
</dbReference>
<evidence type="ECO:0000256" key="1">
    <source>
        <dbReference type="ARBA" id="ARBA00001974"/>
    </source>
</evidence>
<feature type="domain" description="FAD dependent oxidoreductase" evidence="8">
    <location>
        <begin position="8"/>
        <end position="370"/>
    </location>
</feature>
<dbReference type="EMBL" id="JAUJLE010000140">
    <property type="protein sequence ID" value="KAK0976452.1"/>
    <property type="molecule type" value="Genomic_DNA"/>
</dbReference>
<evidence type="ECO:0000256" key="3">
    <source>
        <dbReference type="ARBA" id="ARBA00022630"/>
    </source>
</evidence>
<reference evidence="9" key="1">
    <citation type="submission" date="2023-06" db="EMBL/GenBank/DDBJ databases">
        <title>Black Yeasts Isolated from many extreme environments.</title>
        <authorList>
            <person name="Coleine C."/>
            <person name="Stajich J.E."/>
            <person name="Selbmann L."/>
        </authorList>
    </citation>
    <scope>NUCLEOTIDE SEQUENCE</scope>
    <source>
        <strain evidence="9">CCFEE 5200</strain>
    </source>
</reference>
<dbReference type="PANTHER" id="PTHR11530:SF11">
    <property type="entry name" value="D-ASPARTATE OXIDASE"/>
    <property type="match status" value="1"/>
</dbReference>
<comment type="caution">
    <text evidence="9">The sequence shown here is derived from an EMBL/GenBank/DDBJ whole genome shotgun (WGS) entry which is preliminary data.</text>
</comment>
<keyword evidence="3" id="KW-0285">Flavoprotein</keyword>
<feature type="binding site" evidence="6">
    <location>
        <begin position="47"/>
        <end position="48"/>
    </location>
    <ligand>
        <name>FAD</name>
        <dbReference type="ChEBI" id="CHEBI:57692"/>
    </ligand>
</feature>
<feature type="binding site" evidence="6">
    <location>
        <position position="267"/>
    </location>
    <ligand>
        <name>D-dopa</name>
        <dbReference type="ChEBI" id="CHEBI:149689"/>
    </ligand>
</feature>
<proteinExistence type="inferred from homology"/>
<keyword evidence="5" id="KW-0560">Oxidoreductase</keyword>
<feature type="signal peptide" evidence="7">
    <location>
        <begin position="1"/>
        <end position="21"/>
    </location>
</feature>
<name>A0AAN6KDD2_9PEZI</name>
<dbReference type="GO" id="GO:0005737">
    <property type="term" value="C:cytoplasm"/>
    <property type="evidence" value="ECO:0007669"/>
    <property type="project" value="TreeGrafter"/>
</dbReference>
<dbReference type="Gene3D" id="3.40.50.720">
    <property type="entry name" value="NAD(P)-binding Rossmann-like Domain"/>
    <property type="match status" value="1"/>
</dbReference>
<comment type="cofactor">
    <cofactor evidence="1 6">
        <name>FAD</name>
        <dbReference type="ChEBI" id="CHEBI:57692"/>
    </cofactor>
</comment>
<dbReference type="Gene3D" id="3.30.9.10">
    <property type="entry name" value="D-Amino Acid Oxidase, subunit A, domain 2"/>
    <property type="match status" value="1"/>
</dbReference>
<sequence length="386" mass="42131">MPPSQRHIIVLGAGVTGLTSAVFLAEAGHDVTVIAAHVPGDSSIEYTSPWAGAHWHTHATPEDPRACNWDVQTYEYWVELLEGESRDEQLPEAGLKVKPPTPRLAMRVLMYDSFKYWDFPVKEEIWWAPHVQDYRVLADHQEPFCSINERTPEGAGKIQAAVVYRAVAINVPQYLQYLQERARKSGAVVIKARLPVEQGLQHALEVTEQEAASKGRRRADCFVNATGLGAAKMCGDEAMYPIRGQTVLVKGEAKTIFTRSGVDYGAYCIPRPGSGSTILGGTKEKDVWSEMPDPKVTEQILKHAALNIPELMTGPDGGFEVISVQCGLRPGRHGGARVDIESVGGKRVVHAYGHAGGGYQNSIGSARLTRRLVEESFASAPVGARL</sequence>
<feature type="binding site" evidence="6">
    <location>
        <position position="356"/>
    </location>
    <ligand>
        <name>D-dopa</name>
        <dbReference type="ChEBI" id="CHEBI:149689"/>
    </ligand>
</feature>
<dbReference type="AlphaFoldDB" id="A0AAN6KDD2"/>
<evidence type="ECO:0000256" key="4">
    <source>
        <dbReference type="ARBA" id="ARBA00022827"/>
    </source>
</evidence>
<dbReference type="PIRSF" id="PIRSF000189">
    <property type="entry name" value="D-aa_oxidase"/>
    <property type="match status" value="1"/>
</dbReference>
<dbReference type="GO" id="GO:0071949">
    <property type="term" value="F:FAD binding"/>
    <property type="evidence" value="ECO:0007669"/>
    <property type="project" value="InterPro"/>
</dbReference>